<feature type="domain" description="HTH cro/C1-type" evidence="2">
    <location>
        <begin position="100"/>
        <end position="154"/>
    </location>
</feature>
<feature type="domain" description="HTH cro/C1-type" evidence="2">
    <location>
        <begin position="18"/>
        <end position="72"/>
    </location>
</feature>
<dbReference type="CDD" id="cd00093">
    <property type="entry name" value="HTH_XRE"/>
    <property type="match status" value="2"/>
</dbReference>
<dbReference type="eggNOG" id="COG1476">
    <property type="taxonomic scope" value="Bacteria"/>
</dbReference>
<name>E4UBA0_LIBSC</name>
<dbReference type="Gene3D" id="1.10.260.40">
    <property type="entry name" value="lambda repressor-like DNA-binding domains"/>
    <property type="match status" value="2"/>
</dbReference>
<dbReference type="PANTHER" id="PTHR46797:SF1">
    <property type="entry name" value="METHYLPHOSPHONATE SYNTHASE"/>
    <property type="match status" value="1"/>
</dbReference>
<dbReference type="eggNOG" id="COG1396">
    <property type="taxonomic scope" value="Bacteria"/>
</dbReference>
<reference key="2">
    <citation type="submission" date="2010-11" db="EMBL/GenBank/DDBJ databases">
        <authorList>
            <person name="Lin H."/>
            <person name="Doddapaneni H.V."/>
            <person name="Lou B."/>
            <person name="Civerolo E.L."/>
            <person name="Chen C."/>
            <person name="Duan Y."/>
            <person name="Zhou L."/>
            <person name="Glynn J."/>
        </authorList>
    </citation>
    <scope>NUCLEOTIDE SEQUENCE</scope>
    <source>
        <strain>CLso-ZC1</strain>
    </source>
</reference>
<evidence type="ECO:0000256" key="1">
    <source>
        <dbReference type="ARBA" id="ARBA00023125"/>
    </source>
</evidence>
<dbReference type="RefSeq" id="WP_013462235.1">
    <property type="nucleotide sequence ID" value="NC_014774.1"/>
</dbReference>
<dbReference type="Proteomes" id="UP000007038">
    <property type="component" value="Chromosome"/>
</dbReference>
<reference evidence="3 4" key="3">
    <citation type="journal article" date="2011" name="PLoS ONE">
        <title>The Complete Genome Sequence of 'Candidatus Liberibacter solanacearum', the Bacterium Associated with Potato Zebra Chip Disease.</title>
        <authorList>
            <person name="Lin H."/>
            <person name="Lou B."/>
            <person name="Glynn J.M."/>
            <person name="Doddapaneni H."/>
            <person name="Civerolo E.L."/>
            <person name="Chen C."/>
            <person name="Duan Y."/>
            <person name="Zhou L."/>
            <person name="Vahling C.M."/>
        </authorList>
    </citation>
    <scope>NUCLEOTIDE SEQUENCE [LARGE SCALE GENOMIC DNA]</scope>
    <source>
        <strain evidence="3 4">CLso-ZC1</strain>
    </source>
</reference>
<dbReference type="GO" id="GO:0003677">
    <property type="term" value="F:DNA binding"/>
    <property type="evidence" value="ECO:0007669"/>
    <property type="project" value="UniProtKB-KW"/>
</dbReference>
<dbReference type="PROSITE" id="PS50943">
    <property type="entry name" value="HTH_CROC1"/>
    <property type="match status" value="2"/>
</dbReference>
<keyword evidence="1" id="KW-0238">DNA-binding</keyword>
<dbReference type="HOGENOM" id="CLU_1459639_0_0_5"/>
<proteinExistence type="predicted"/>
<dbReference type="SMART" id="SM00530">
    <property type="entry name" value="HTH_XRE"/>
    <property type="match status" value="2"/>
</dbReference>
<dbReference type="KEGG" id="lso:CKC_04150"/>
<dbReference type="GO" id="GO:0005829">
    <property type="term" value="C:cytosol"/>
    <property type="evidence" value="ECO:0007669"/>
    <property type="project" value="TreeGrafter"/>
</dbReference>
<evidence type="ECO:0000313" key="3">
    <source>
        <dbReference type="EMBL" id="ADR52579.1"/>
    </source>
</evidence>
<evidence type="ECO:0000259" key="2">
    <source>
        <dbReference type="PROSITE" id="PS50943"/>
    </source>
</evidence>
<dbReference type="GO" id="GO:0003700">
    <property type="term" value="F:DNA-binding transcription factor activity"/>
    <property type="evidence" value="ECO:0007669"/>
    <property type="project" value="TreeGrafter"/>
</dbReference>
<dbReference type="Pfam" id="PF01381">
    <property type="entry name" value="HTH_3"/>
    <property type="match status" value="1"/>
</dbReference>
<accession>E4UBA0</accession>
<evidence type="ECO:0000313" key="4">
    <source>
        <dbReference type="Proteomes" id="UP000007038"/>
    </source>
</evidence>
<gene>
    <name evidence="3" type="ordered locus">CKC_04150</name>
</gene>
<dbReference type="InterPro" id="IPR001387">
    <property type="entry name" value="Cro/C1-type_HTH"/>
</dbReference>
<reference evidence="4" key="1">
    <citation type="submission" date="2010-11" db="EMBL/GenBank/DDBJ databases">
        <title>Complete genome sequence of Candidatus Liberibacter solanacearum CLso-ZC1.</title>
        <authorList>
            <person name="Lin H."/>
            <person name="Doddapaneni H.V."/>
            <person name="Lou B."/>
            <person name="Civerolo E.L."/>
            <person name="Chen C."/>
            <person name="Duan Y."/>
            <person name="Zhou L."/>
            <person name="Glynn J."/>
        </authorList>
    </citation>
    <scope>NUCLEOTIDE SEQUENCE [LARGE SCALE GENOMIC DNA]</scope>
    <source>
        <strain evidence="4">CLso-ZC1</strain>
    </source>
</reference>
<organism evidence="3 4">
    <name type="scientific">Liberibacter solanacearum (strain CLso-ZC1)</name>
    <dbReference type="NCBI Taxonomy" id="658172"/>
    <lineage>
        <taxon>Bacteria</taxon>
        <taxon>Pseudomonadati</taxon>
        <taxon>Pseudomonadota</taxon>
        <taxon>Alphaproteobacteria</taxon>
        <taxon>Hyphomicrobiales</taxon>
        <taxon>Rhizobiaceae</taxon>
        <taxon>Liberibacter</taxon>
    </lineage>
</organism>
<dbReference type="GeneID" id="96886274"/>
<dbReference type="PANTHER" id="PTHR46797">
    <property type="entry name" value="HTH-TYPE TRANSCRIPTIONAL REGULATOR"/>
    <property type="match status" value="1"/>
</dbReference>
<dbReference type="SUPFAM" id="SSF47413">
    <property type="entry name" value="lambda repressor-like DNA-binding domains"/>
    <property type="match status" value="2"/>
</dbReference>
<dbReference type="InterPro" id="IPR010982">
    <property type="entry name" value="Lambda_DNA-bd_dom_sf"/>
</dbReference>
<protein>
    <recommendedName>
        <fullName evidence="2">HTH cro/C1-type domain-containing protein</fullName>
    </recommendedName>
</protein>
<dbReference type="STRING" id="658172.CKC_04150"/>
<dbReference type="AlphaFoldDB" id="E4UBA0"/>
<sequence>MVITPETRHYWKTVGIRIRDIRKNKGISTKEMAIVSETMRSAISQFERGICSTSINYALFLRNEFKVGFDWIYDGEHVDRLYRDVVKKREFNSVEIGNRIKSIRKDKGMTLKEFGNLIGLSYAGLDNIENGHRKPRIETAIKIKYATQKSLDWIYFGDEIIVPKSIERSQSSKN</sequence>
<dbReference type="InterPro" id="IPR050807">
    <property type="entry name" value="TransReg_Diox_bact_type"/>
</dbReference>
<dbReference type="EMBL" id="CP002371">
    <property type="protein sequence ID" value="ADR52579.1"/>
    <property type="molecule type" value="Genomic_DNA"/>
</dbReference>